<feature type="region of interest" description="Disordered" evidence="1">
    <location>
        <begin position="143"/>
        <end position="178"/>
    </location>
</feature>
<evidence type="ECO:0008006" key="4">
    <source>
        <dbReference type="Google" id="ProtNLM"/>
    </source>
</evidence>
<evidence type="ECO:0000313" key="3">
    <source>
        <dbReference type="EMBL" id="ALL40784.1"/>
    </source>
</evidence>
<dbReference type="EMBL" id="KT246693">
    <property type="protein sequence ID" value="ALL40784.1"/>
    <property type="molecule type" value="mRNA"/>
</dbReference>
<name>A0A0S1MIS8_PHAPC</name>
<evidence type="ECO:0000256" key="2">
    <source>
        <dbReference type="SAM" id="SignalP"/>
    </source>
</evidence>
<organism evidence="3">
    <name type="scientific">Phakopsora pachyrhizi</name>
    <name type="common">Asian soybean rust disease fungus</name>
    <dbReference type="NCBI Taxonomy" id="170000"/>
    <lineage>
        <taxon>Eukaryota</taxon>
        <taxon>Fungi</taxon>
        <taxon>Dikarya</taxon>
        <taxon>Basidiomycota</taxon>
        <taxon>Pucciniomycotina</taxon>
        <taxon>Pucciniomycetes</taxon>
        <taxon>Pucciniales</taxon>
        <taxon>Phakopsoraceae</taxon>
        <taxon>Phakopsora</taxon>
    </lineage>
</organism>
<protein>
    <recommendedName>
        <fullName evidence="4">Secreted protein</fullName>
    </recommendedName>
</protein>
<reference evidence="3" key="1">
    <citation type="submission" date="2015-07" db="EMBL/GenBank/DDBJ databases">
        <title>Elucidating the P. pachyrhizi secretome and potential effectors.</title>
        <authorList>
            <person name="de Carvalho M.C.C.G."/>
            <person name="Nascimento L.C."/>
            <person name="Darben L.M."/>
            <person name="Polizel-Podanosqui A.M."/>
            <person name="Lopes-Caitar V.S."/>
            <person name="Rocha C.S."/>
            <person name="Qi M."/>
            <person name="Carazolle M."/>
            <person name="Kuwahara M.K."/>
            <person name="Pereira G.A.G."/>
            <person name="Abdelnoor R.V."/>
            <person name="Whitham S.A."/>
            <person name="Marcelino-Guimaraes F.C."/>
        </authorList>
    </citation>
    <scope>NUCLEOTIDE SEQUENCE</scope>
</reference>
<evidence type="ECO:0000256" key="1">
    <source>
        <dbReference type="SAM" id="MobiDB-lite"/>
    </source>
</evidence>
<proteinExistence type="evidence at transcript level"/>
<accession>A0A0S1MIS8</accession>
<feature type="signal peptide" evidence="2">
    <location>
        <begin position="1"/>
        <end position="25"/>
    </location>
</feature>
<dbReference type="AlphaFoldDB" id="A0A0S1MIS8"/>
<keyword evidence="2" id="KW-0732">Signal</keyword>
<feature type="chain" id="PRO_5006589222" description="Secreted protein" evidence="2">
    <location>
        <begin position="26"/>
        <end position="178"/>
    </location>
</feature>
<sequence>MLGKSSRAFVFPCALLATATLLTQSMILQPRRFGQQNPTLPSFADGCPGEICARLAGGAPGTLLAAADPCAAQDLADTFITESKTNSKITTQAAKDSMVQFAQALASAEKNTPPDFTQNPPTPRNALFCTKQPTNLELQGFFVTQDPANGPNEFFDPATKSTVLLGAPGTQPPGPRAN</sequence>